<comment type="caution">
    <text evidence="2">The sequence shown here is derived from an EMBL/GenBank/DDBJ whole genome shotgun (WGS) entry which is preliminary data.</text>
</comment>
<dbReference type="AlphaFoldDB" id="A0A1Y5FBK2"/>
<protein>
    <recommendedName>
        <fullName evidence="4">Phosphatidate cytidylyltransferase</fullName>
    </recommendedName>
</protein>
<keyword evidence="1" id="KW-0472">Membrane</keyword>
<feature type="transmembrane region" description="Helical" evidence="1">
    <location>
        <begin position="175"/>
        <end position="193"/>
    </location>
</feature>
<evidence type="ECO:0008006" key="4">
    <source>
        <dbReference type="Google" id="ProtNLM"/>
    </source>
</evidence>
<reference evidence="3" key="1">
    <citation type="journal article" date="2017" name="Proc. Natl. Acad. Sci. U.S.A.">
        <title>Simulation of Deepwater Horizon oil plume reveals substrate specialization within a complex community of hydrocarbon-degraders.</title>
        <authorList>
            <person name="Hu P."/>
            <person name="Dubinsky E.A."/>
            <person name="Probst A.J."/>
            <person name="Wang J."/>
            <person name="Sieber C.M.K."/>
            <person name="Tom L.M."/>
            <person name="Gardinali P."/>
            <person name="Banfield J.F."/>
            <person name="Atlas R.M."/>
            <person name="Andersen G.L."/>
        </authorList>
    </citation>
    <scope>NUCLEOTIDE SEQUENCE [LARGE SCALE GENOMIC DNA]</scope>
</reference>
<feature type="transmembrane region" description="Helical" evidence="1">
    <location>
        <begin position="91"/>
        <end position="110"/>
    </location>
</feature>
<dbReference type="GO" id="GO:0006654">
    <property type="term" value="P:phosphatidic acid biosynthetic process"/>
    <property type="evidence" value="ECO:0007669"/>
    <property type="project" value="TreeGrafter"/>
</dbReference>
<dbReference type="Pfam" id="PF01148">
    <property type="entry name" value="CTP_transf_1"/>
    <property type="match status" value="1"/>
</dbReference>
<feature type="transmembrane region" description="Helical" evidence="1">
    <location>
        <begin position="149"/>
        <end position="169"/>
    </location>
</feature>
<dbReference type="GO" id="GO:0004143">
    <property type="term" value="F:ATP-dependent diacylglycerol kinase activity"/>
    <property type="evidence" value="ECO:0007669"/>
    <property type="project" value="InterPro"/>
</dbReference>
<keyword evidence="1" id="KW-0812">Transmembrane</keyword>
<dbReference type="InterPro" id="IPR037997">
    <property type="entry name" value="Dgk1-like"/>
</dbReference>
<gene>
    <name evidence="2" type="ORF">A9Q84_07735</name>
</gene>
<dbReference type="Proteomes" id="UP000196531">
    <property type="component" value="Unassembled WGS sequence"/>
</dbReference>
<dbReference type="PANTHER" id="PTHR31303:SF1">
    <property type="entry name" value="CTP-DEPENDENT DIACYLGLYCEROL KINASE 1"/>
    <property type="match status" value="1"/>
</dbReference>
<evidence type="ECO:0000313" key="2">
    <source>
        <dbReference type="EMBL" id="OUR96240.1"/>
    </source>
</evidence>
<accession>A0A1Y5FBK2</accession>
<evidence type="ECO:0000313" key="3">
    <source>
        <dbReference type="Proteomes" id="UP000196531"/>
    </source>
</evidence>
<organism evidence="2 3">
    <name type="scientific">Halobacteriovorax marinus</name>
    <dbReference type="NCBI Taxonomy" id="97084"/>
    <lineage>
        <taxon>Bacteria</taxon>
        <taxon>Pseudomonadati</taxon>
        <taxon>Bdellovibrionota</taxon>
        <taxon>Bacteriovoracia</taxon>
        <taxon>Bacteriovoracales</taxon>
        <taxon>Halobacteriovoraceae</taxon>
        <taxon>Halobacteriovorax</taxon>
    </lineage>
</organism>
<dbReference type="PANTHER" id="PTHR31303">
    <property type="entry name" value="CTP-DEPENDENT DIACYLGLYCEROL KINASE 1"/>
    <property type="match status" value="1"/>
</dbReference>
<feature type="transmembrane region" description="Helical" evidence="1">
    <location>
        <begin position="116"/>
        <end position="137"/>
    </location>
</feature>
<keyword evidence="1" id="KW-1133">Transmembrane helix</keyword>
<proteinExistence type="predicted"/>
<dbReference type="EMBL" id="MAAO01000006">
    <property type="protein sequence ID" value="OUR96240.1"/>
    <property type="molecule type" value="Genomic_DNA"/>
</dbReference>
<evidence type="ECO:0000256" key="1">
    <source>
        <dbReference type="SAM" id="Phobius"/>
    </source>
</evidence>
<feature type="transmembrane region" description="Helical" evidence="1">
    <location>
        <begin position="200"/>
        <end position="217"/>
    </location>
</feature>
<name>A0A1Y5FBK2_9BACT</name>
<sequence>MSTRAENSIEDQSLALRSDLHIARKVWHTVTGLVGLSIYNQLQLSSNEMGKYLLILAVVALALELLRLKVPRINEVFLIFMKPFVRESERNSLTGFPFYALGISLSLLMFEEKIAVLSALFLIFSDPISSLFGILYGKDKIIGNKSLQGAIAGFVVCYSLTFLYGSYFYRPGVDLILFSFIAGVIGSLSELCSVIVDDNLAIPVLSGLGLTLINYIIPIF</sequence>